<dbReference type="AlphaFoldDB" id="A0A512BGU8"/>
<dbReference type="RefSeq" id="WP_246113276.1">
    <property type="nucleotide sequence ID" value="NZ_BJYT01000017.1"/>
</dbReference>
<dbReference type="PROSITE" id="PS51352">
    <property type="entry name" value="THIOREDOXIN_2"/>
    <property type="match status" value="1"/>
</dbReference>
<dbReference type="GO" id="GO:0016491">
    <property type="term" value="F:oxidoreductase activity"/>
    <property type="evidence" value="ECO:0007669"/>
    <property type="project" value="InterPro"/>
</dbReference>
<name>A0A512BGU8_9BACT</name>
<evidence type="ECO:0000313" key="4">
    <source>
        <dbReference type="Proteomes" id="UP000321513"/>
    </source>
</evidence>
<dbReference type="CDD" id="cd02966">
    <property type="entry name" value="TlpA_like_family"/>
    <property type="match status" value="1"/>
</dbReference>
<dbReference type="Gene3D" id="3.40.30.10">
    <property type="entry name" value="Glutaredoxin"/>
    <property type="match status" value="1"/>
</dbReference>
<dbReference type="Proteomes" id="UP000321513">
    <property type="component" value="Unassembled WGS sequence"/>
</dbReference>
<feature type="transmembrane region" description="Helical" evidence="1">
    <location>
        <begin position="43"/>
        <end position="61"/>
    </location>
</feature>
<keyword evidence="1" id="KW-1133">Transmembrane helix</keyword>
<dbReference type="PANTHER" id="PTHR42852">
    <property type="entry name" value="THIOL:DISULFIDE INTERCHANGE PROTEIN DSBE"/>
    <property type="match status" value="1"/>
</dbReference>
<reference evidence="3 4" key="1">
    <citation type="submission" date="2019-07" db="EMBL/GenBank/DDBJ databases">
        <title>Whole genome shotgun sequence of Segetibacter aerophilus NBRC 106135.</title>
        <authorList>
            <person name="Hosoyama A."/>
            <person name="Uohara A."/>
            <person name="Ohji S."/>
            <person name="Ichikawa N."/>
        </authorList>
    </citation>
    <scope>NUCLEOTIDE SEQUENCE [LARGE SCALE GENOMIC DNA]</scope>
    <source>
        <strain evidence="3 4">NBRC 106135</strain>
    </source>
</reference>
<keyword evidence="1" id="KW-0472">Membrane</keyword>
<keyword evidence="1" id="KW-0812">Transmembrane</keyword>
<evidence type="ECO:0000313" key="3">
    <source>
        <dbReference type="EMBL" id="GEO11192.1"/>
    </source>
</evidence>
<dbReference type="SUPFAM" id="SSF52833">
    <property type="entry name" value="Thioredoxin-like"/>
    <property type="match status" value="1"/>
</dbReference>
<protein>
    <recommendedName>
        <fullName evidence="2">Thioredoxin domain-containing protein</fullName>
    </recommendedName>
</protein>
<proteinExistence type="predicted"/>
<dbReference type="InterPro" id="IPR013766">
    <property type="entry name" value="Thioredoxin_domain"/>
</dbReference>
<comment type="caution">
    <text evidence="3">The sequence shown here is derived from an EMBL/GenBank/DDBJ whole genome shotgun (WGS) entry which is preliminary data.</text>
</comment>
<evidence type="ECO:0000259" key="2">
    <source>
        <dbReference type="PROSITE" id="PS51352"/>
    </source>
</evidence>
<sequence length="453" mass="51385">MSLDDARTNYNLVVIGRSNPQQSKNYSYNKINKMKKNYMRQSFKRSAYLSLFSLLLLVSWTDKKPVFKNGIYRTVLVRPDKKEIVFNFEARDSAGKKILYVLNADEQLLVDSITIKEDSVFIQLPFFESSFKAAIDDDGNLEGQWIKKFADRDQVLPFKATRNKKERFATVAKPSYNASGRWDATFVGRNNAETKAIGEFTQTGTKLTGTFLTSTGDYRYLEGIVSGDSLVLSGFDGGHAFLFTAKLADKNTIIAGNFYSGAVGTETWTAKRNDKIELPDGYQQTSLREGESKLSFEFTSTNGETISINDARFKNKVVVVQLLGSWCPNCMDETAFLSDYYNRNKQKGIEIIGLAYERTTDFERSKTALQRFQKRFNVQYPVLITGVTVTDKQRTEKTLPQLTEIKAFPTSIFIDKKGNVKKIYSGFNGPGTGEHFKEFQKEFDETIKSLLSE</sequence>
<accession>A0A512BGU8</accession>
<dbReference type="InterPro" id="IPR050553">
    <property type="entry name" value="Thioredoxin_ResA/DsbE_sf"/>
</dbReference>
<gene>
    <name evidence="3" type="ORF">SAE01_36880</name>
</gene>
<organism evidence="3 4">
    <name type="scientific">Segetibacter aerophilus</name>
    <dbReference type="NCBI Taxonomy" id="670293"/>
    <lineage>
        <taxon>Bacteria</taxon>
        <taxon>Pseudomonadati</taxon>
        <taxon>Bacteroidota</taxon>
        <taxon>Chitinophagia</taxon>
        <taxon>Chitinophagales</taxon>
        <taxon>Chitinophagaceae</taxon>
        <taxon>Segetibacter</taxon>
    </lineage>
</organism>
<dbReference type="PANTHER" id="PTHR42852:SF13">
    <property type="entry name" value="PROTEIN DIPZ"/>
    <property type="match status" value="1"/>
</dbReference>
<dbReference type="EMBL" id="BJYT01000017">
    <property type="protein sequence ID" value="GEO11192.1"/>
    <property type="molecule type" value="Genomic_DNA"/>
</dbReference>
<feature type="domain" description="Thioredoxin" evidence="2">
    <location>
        <begin position="287"/>
        <end position="445"/>
    </location>
</feature>
<evidence type="ECO:0000256" key="1">
    <source>
        <dbReference type="SAM" id="Phobius"/>
    </source>
</evidence>
<keyword evidence="4" id="KW-1185">Reference proteome</keyword>
<dbReference type="Pfam" id="PF08534">
    <property type="entry name" value="Redoxin"/>
    <property type="match status" value="1"/>
</dbReference>
<dbReference type="InterPro" id="IPR013740">
    <property type="entry name" value="Redoxin"/>
</dbReference>
<dbReference type="InterPro" id="IPR036249">
    <property type="entry name" value="Thioredoxin-like_sf"/>
</dbReference>